<dbReference type="InterPro" id="IPR038607">
    <property type="entry name" value="PhoD-like_sf"/>
</dbReference>
<sequence length="659" mass="74238">MTKPDAELSATNNLPLVLAGPLLRAVTPTSVTLWLATSQPVQLQLDLSPDGEDVLHFNPAQMQQYCQSIRCAGKLFLQLIHIPLPQPLPVSRWIGYDLQLLPLQQQHPAAESQTWLGWQNWAPDLVYPGRTTPGFVIQPKLQSLLHGSCRKPHFYADDGLLAADLHLQQNPAEQWPALLLLSGDQIYADDVAAPMLRAVHQLINQLEFSDESLPCSTVSQAAVLHNSQPHYYRRDTLLPKTEAGQAVLTQVFKGAKKPVFTSDNARNHLISLAEMLGMYLLVWSPAGWQADATELNPSLTESLNADEQQQYTEQQAIIRQFAAGLGKVRRLLAHLPSAMIFDDHDVTDDWNLSAEWEQTAYNHDFSRRIIGNALIGYLLCQAWGNTPERFNNGLLQQAERALSDSGSALHQQLITDLLRFNQWQYQWPTEPPLLVLDTRTRRWRSEKALDNPSGLLDWEAITELQQDLIGHDAVVLVSPAPVFGVKLIEGIQRLFTLLGKPLMVDAENWMAHRGTAYALMNLFRHPKTPKHFVILSGDVHYSFVYEVNLRGRQHGPDIWQITSSGLKNEFPGRLLDILDRLNRWLYSPRSPLNWLTKRRRMKIVPHKPDTAKAGERLLNMAGIGLVELHADGSPKRVVQLGAKGQAVAFNISEEDARWE</sequence>
<name>A0A285IPN5_9GAMM</name>
<organism evidence="1 2">
    <name type="scientific">Arsukibacterium tuosuense</name>
    <dbReference type="NCBI Taxonomy" id="1323745"/>
    <lineage>
        <taxon>Bacteria</taxon>
        <taxon>Pseudomonadati</taxon>
        <taxon>Pseudomonadota</taxon>
        <taxon>Gammaproteobacteria</taxon>
        <taxon>Chromatiales</taxon>
        <taxon>Chromatiaceae</taxon>
        <taxon>Arsukibacterium</taxon>
    </lineage>
</organism>
<dbReference type="InterPro" id="IPR029052">
    <property type="entry name" value="Metallo-depent_PP-like"/>
</dbReference>
<dbReference type="Proteomes" id="UP000219353">
    <property type="component" value="Unassembled WGS sequence"/>
</dbReference>
<dbReference type="EMBL" id="OBEB01000002">
    <property type="protein sequence ID" value="SNY49975.1"/>
    <property type="molecule type" value="Genomic_DNA"/>
</dbReference>
<accession>A0A285IPN5</accession>
<protein>
    <recommendedName>
        <fullName evidence="3">PhoD-like phosphatase metallophosphatase domain-containing protein</fullName>
    </recommendedName>
</protein>
<evidence type="ECO:0008006" key="3">
    <source>
        <dbReference type="Google" id="ProtNLM"/>
    </source>
</evidence>
<dbReference type="CDD" id="cd07389">
    <property type="entry name" value="MPP_PhoD"/>
    <property type="match status" value="1"/>
</dbReference>
<dbReference type="InterPro" id="IPR018946">
    <property type="entry name" value="PhoD-like_MPP"/>
</dbReference>
<dbReference type="SUPFAM" id="SSF56300">
    <property type="entry name" value="Metallo-dependent phosphatases"/>
    <property type="match status" value="1"/>
</dbReference>
<gene>
    <name evidence="1" type="ORF">SAMN06297280_1593</name>
</gene>
<evidence type="ECO:0000313" key="1">
    <source>
        <dbReference type="EMBL" id="SNY49975.1"/>
    </source>
</evidence>
<dbReference type="AlphaFoldDB" id="A0A285IPN5"/>
<dbReference type="Gene3D" id="3.60.21.70">
    <property type="entry name" value="PhoD-like phosphatase"/>
    <property type="match status" value="1"/>
</dbReference>
<reference evidence="2" key="1">
    <citation type="submission" date="2017-09" db="EMBL/GenBank/DDBJ databases">
        <authorList>
            <person name="Varghese N."/>
            <person name="Submissions S."/>
        </authorList>
    </citation>
    <scope>NUCLEOTIDE SEQUENCE [LARGE SCALE GENOMIC DNA]</scope>
    <source>
        <strain evidence="2">CGMCC 1.12461</strain>
    </source>
</reference>
<evidence type="ECO:0000313" key="2">
    <source>
        <dbReference type="Proteomes" id="UP000219353"/>
    </source>
</evidence>
<dbReference type="PANTHER" id="PTHR37031:SF2">
    <property type="entry name" value="PHOD-LIKE PHOSPHATASE METALLOPHOSPHATASE DOMAIN-CONTAINING PROTEIN"/>
    <property type="match status" value="1"/>
</dbReference>
<dbReference type="PANTHER" id="PTHR37031">
    <property type="entry name" value="METALLOPHOSPHATASE BINDING DOMAIN PROTEIN"/>
    <property type="match status" value="1"/>
</dbReference>
<proteinExistence type="predicted"/>
<dbReference type="OrthoDB" id="9795624at2"/>
<keyword evidence="2" id="KW-1185">Reference proteome</keyword>
<dbReference type="RefSeq" id="WP_097110843.1">
    <property type="nucleotide sequence ID" value="NZ_OBEB01000002.1"/>
</dbReference>